<keyword evidence="1" id="KW-0472">Membrane</keyword>
<proteinExistence type="predicted"/>
<evidence type="ECO:0000256" key="1">
    <source>
        <dbReference type="SAM" id="Phobius"/>
    </source>
</evidence>
<dbReference type="EMBL" id="JAEANY010000003">
    <property type="protein sequence ID" value="MBH5322964.1"/>
    <property type="molecule type" value="Genomic_DNA"/>
</dbReference>
<comment type="caution">
    <text evidence="2">The sequence shown here is derived from an EMBL/GenBank/DDBJ whole genome shotgun (WGS) entry which is preliminary data.</text>
</comment>
<name>A0ABS0N5A2_9SPHN</name>
<dbReference type="Proteomes" id="UP000602442">
    <property type="component" value="Unassembled WGS sequence"/>
</dbReference>
<reference evidence="2 3" key="1">
    <citation type="submission" date="2020-11" db="EMBL/GenBank/DDBJ databases">
        <title>Erythrobacter sediminis sp. nov., a marine bacterium from a tidal flat of Garorim Bay.</title>
        <authorList>
            <person name="Kim D."/>
            <person name="Yoo Y."/>
            <person name="Kim J.-J."/>
        </authorList>
    </citation>
    <scope>NUCLEOTIDE SEQUENCE [LARGE SCALE GENOMIC DNA]</scope>
    <source>
        <strain evidence="2 3">JGD-13</strain>
    </source>
</reference>
<dbReference type="RefSeq" id="WP_197921687.1">
    <property type="nucleotide sequence ID" value="NZ_CAWPTA010000008.1"/>
</dbReference>
<evidence type="ECO:0000313" key="3">
    <source>
        <dbReference type="Proteomes" id="UP000602442"/>
    </source>
</evidence>
<protein>
    <submittedName>
        <fullName evidence="2">Uncharacterized protein</fullName>
    </submittedName>
</protein>
<feature type="transmembrane region" description="Helical" evidence="1">
    <location>
        <begin position="6"/>
        <end position="22"/>
    </location>
</feature>
<feature type="transmembrane region" description="Helical" evidence="1">
    <location>
        <begin position="34"/>
        <end position="53"/>
    </location>
</feature>
<gene>
    <name evidence="2" type="ORF">I5L03_10260</name>
</gene>
<accession>A0ABS0N5A2</accession>
<keyword evidence="3" id="KW-1185">Reference proteome</keyword>
<organism evidence="2 3">
    <name type="scientific">Aurantiacibacter sediminis</name>
    <dbReference type="NCBI Taxonomy" id="2793064"/>
    <lineage>
        <taxon>Bacteria</taxon>
        <taxon>Pseudomonadati</taxon>
        <taxon>Pseudomonadota</taxon>
        <taxon>Alphaproteobacteria</taxon>
        <taxon>Sphingomonadales</taxon>
        <taxon>Erythrobacteraceae</taxon>
        <taxon>Aurantiacibacter</taxon>
    </lineage>
</organism>
<keyword evidence="1" id="KW-1133">Transmembrane helix</keyword>
<keyword evidence="1" id="KW-0812">Transmembrane</keyword>
<evidence type="ECO:0000313" key="2">
    <source>
        <dbReference type="EMBL" id="MBH5322964.1"/>
    </source>
</evidence>
<sequence length="57" mass="6572">MEFDFLHAAIAAVLIAVAVFLIRRNDEPGAHRKWDWRIFFATLVIVAVLNIIWPNLP</sequence>